<dbReference type="EMBL" id="JARBHB010000001">
    <property type="protein sequence ID" value="KAJ8896942.1"/>
    <property type="molecule type" value="Genomic_DNA"/>
</dbReference>
<comment type="caution">
    <text evidence="3">The sequence shown here is derived from an EMBL/GenBank/DDBJ whole genome shotgun (WGS) entry which is preliminary data.</text>
</comment>
<accession>A0ABQ9IJR9</accession>
<dbReference type="InterPro" id="IPR012337">
    <property type="entry name" value="RNaseH-like_sf"/>
</dbReference>
<dbReference type="Gene3D" id="3.30.420.10">
    <property type="entry name" value="Ribonuclease H-like superfamily/Ribonuclease H"/>
    <property type="match status" value="1"/>
</dbReference>
<evidence type="ECO:0000259" key="2">
    <source>
        <dbReference type="PROSITE" id="PS50994"/>
    </source>
</evidence>
<organism evidence="3 4">
    <name type="scientific">Dryococelus australis</name>
    <dbReference type="NCBI Taxonomy" id="614101"/>
    <lineage>
        <taxon>Eukaryota</taxon>
        <taxon>Metazoa</taxon>
        <taxon>Ecdysozoa</taxon>
        <taxon>Arthropoda</taxon>
        <taxon>Hexapoda</taxon>
        <taxon>Insecta</taxon>
        <taxon>Pterygota</taxon>
        <taxon>Neoptera</taxon>
        <taxon>Polyneoptera</taxon>
        <taxon>Phasmatodea</taxon>
        <taxon>Verophasmatodea</taxon>
        <taxon>Anareolatae</taxon>
        <taxon>Phasmatidae</taxon>
        <taxon>Eurycanthinae</taxon>
        <taxon>Dryococelus</taxon>
    </lineage>
</organism>
<sequence length="121" mass="13980">MARHGIPKIYYSDNCPQFSSREFNEYACHWNFHHKTSSPIYAQSNDLVECNVLTVKNMLKKAVMDSKDIMSSLIRIRLMMPHTGDMPNPETNPSIQTDLAAGQQTQKKQYYDRQAKELTPL</sequence>
<dbReference type="PANTHER" id="PTHR37984">
    <property type="entry name" value="PROTEIN CBG26694"/>
    <property type="match status" value="1"/>
</dbReference>
<name>A0ABQ9IJR9_9NEOP</name>
<dbReference type="Proteomes" id="UP001159363">
    <property type="component" value="Chromosome 1"/>
</dbReference>
<feature type="compositionally biased region" description="Basic and acidic residues" evidence="1">
    <location>
        <begin position="109"/>
        <end position="121"/>
    </location>
</feature>
<protein>
    <recommendedName>
        <fullName evidence="2">Integrase catalytic domain-containing protein</fullName>
    </recommendedName>
</protein>
<dbReference type="InterPro" id="IPR050951">
    <property type="entry name" value="Retrovirus_Pol_polyprotein"/>
</dbReference>
<evidence type="ECO:0000256" key="1">
    <source>
        <dbReference type="SAM" id="MobiDB-lite"/>
    </source>
</evidence>
<reference evidence="3 4" key="1">
    <citation type="submission" date="2023-02" db="EMBL/GenBank/DDBJ databases">
        <title>LHISI_Scaffold_Assembly.</title>
        <authorList>
            <person name="Stuart O.P."/>
            <person name="Cleave R."/>
            <person name="Magrath M.J.L."/>
            <person name="Mikheyev A.S."/>
        </authorList>
    </citation>
    <scope>NUCLEOTIDE SEQUENCE [LARGE SCALE GENOMIC DNA]</scope>
    <source>
        <strain evidence="3">Daus_M_001</strain>
        <tissue evidence="3">Leg muscle</tissue>
    </source>
</reference>
<dbReference type="PANTHER" id="PTHR37984:SF7">
    <property type="entry name" value="INTEGRASE CATALYTIC DOMAIN-CONTAINING PROTEIN"/>
    <property type="match status" value="1"/>
</dbReference>
<feature type="compositionally biased region" description="Polar residues" evidence="1">
    <location>
        <begin position="89"/>
        <end position="108"/>
    </location>
</feature>
<dbReference type="InterPro" id="IPR036397">
    <property type="entry name" value="RNaseH_sf"/>
</dbReference>
<evidence type="ECO:0000313" key="4">
    <source>
        <dbReference type="Proteomes" id="UP001159363"/>
    </source>
</evidence>
<dbReference type="InterPro" id="IPR001584">
    <property type="entry name" value="Integrase_cat-core"/>
</dbReference>
<feature type="region of interest" description="Disordered" evidence="1">
    <location>
        <begin position="81"/>
        <end position="121"/>
    </location>
</feature>
<feature type="domain" description="Integrase catalytic" evidence="2">
    <location>
        <begin position="1"/>
        <end position="121"/>
    </location>
</feature>
<gene>
    <name evidence="3" type="ORF">PR048_002288</name>
</gene>
<proteinExistence type="predicted"/>
<keyword evidence="4" id="KW-1185">Reference proteome</keyword>
<evidence type="ECO:0000313" key="3">
    <source>
        <dbReference type="EMBL" id="KAJ8896942.1"/>
    </source>
</evidence>
<dbReference type="PROSITE" id="PS50994">
    <property type="entry name" value="INTEGRASE"/>
    <property type="match status" value="1"/>
</dbReference>
<dbReference type="SUPFAM" id="SSF53098">
    <property type="entry name" value="Ribonuclease H-like"/>
    <property type="match status" value="1"/>
</dbReference>